<name>A0A9P6WQ76_9ASCO</name>
<dbReference type="GO" id="GO:0006412">
    <property type="term" value="P:translation"/>
    <property type="evidence" value="ECO:0007669"/>
    <property type="project" value="InterPro"/>
</dbReference>
<dbReference type="EMBL" id="PUHW01000044">
    <property type="protein sequence ID" value="KAG0690133.1"/>
    <property type="molecule type" value="Genomic_DNA"/>
</dbReference>
<accession>A0A9P6WQ76</accession>
<dbReference type="InterPro" id="IPR000235">
    <property type="entry name" value="Ribosomal_uS7"/>
</dbReference>
<dbReference type="SUPFAM" id="SSF47973">
    <property type="entry name" value="Ribosomal protein S7"/>
    <property type="match status" value="1"/>
</dbReference>
<protein>
    <recommendedName>
        <fullName evidence="4">Small ribosomal subunit protein uS7 domain-containing protein</fullName>
    </recommendedName>
</protein>
<keyword evidence="6" id="KW-1185">Reference proteome</keyword>
<evidence type="ECO:0000313" key="6">
    <source>
        <dbReference type="Proteomes" id="UP000697127"/>
    </source>
</evidence>
<reference evidence="5" key="1">
    <citation type="submission" date="2020-11" db="EMBL/GenBank/DDBJ databases">
        <title>Kefir isolates.</title>
        <authorList>
            <person name="Marcisauskas S."/>
            <person name="Kim Y."/>
            <person name="Blasche S."/>
        </authorList>
    </citation>
    <scope>NUCLEOTIDE SEQUENCE</scope>
    <source>
        <strain evidence="5">Olga-1</strain>
    </source>
</reference>
<evidence type="ECO:0000256" key="2">
    <source>
        <dbReference type="ARBA" id="ARBA00022980"/>
    </source>
</evidence>
<evidence type="ECO:0000256" key="1">
    <source>
        <dbReference type="ARBA" id="ARBA00007151"/>
    </source>
</evidence>
<sequence length="793" mass="89221">MLSRSTVSAVRASSKSQIKTFVASKNVFVRFNSTESVESTKKEDSSSSNKPFFDTYINFLKTQRLNEHGEFISERPTENDYENSELAKHIESATTEKDKLIEQKLKSLAEEYGVTYEELKDQFETKVTSKIDSIKAKHQEVSSKINKFVEKLSAPVSGSSNLITDLLDGLLPFAENLNESAVFQYIHNIDPTFAKAFSKVIRVEPTQETVDALSEAFKSGPISQITDSQYKELKSLLSVNKIVDSTAPSKTEQTPSNVEHVHIDGLTVLESIFSNLNTYQNIKDAPLMKTVERIDPEFATLLDSYQSIDSTNEDLLKAKYEEILNYCSNEESNIYKSFGDSTSAEFALMDEALKQPNPIDLAEIYEVFEFYPDYFTSDLYQTITEIDPTFGKLLNELETLPEGPELDAKNDEIDAYLSNDKSPIYIAMNDTQSESFNTLRVKLDAEWEKMESTVTADKLVEYVIHNGLESDGFKLISKIDPEFATLVGKLATEEDNEKAMSKYTEIQEYLQKPNNITAALEDNGSLNYQLLADHIFLKNEPETTTAEVHSVETTTAAEVPSVETITPAVKSQAETDIEALKKEDQSKLPEDVAQMNAMYDMTIDIVKEIEEELTNNTFIPVSRQVSAKLDKMLGFQPSAEQVKSSETLKGRDLPKQKDEVLELAVNIIMKDGKKEVARKHLNRALYLLFLETRSNPVEKLKEALDIVAPIVVTKTVKTGFAKNFTVPAPLTQRQRNRMALVWILSSCDSRASNDFSVRLCDEILLVLSGKSSLMDKRVLSHKMAIANRSYLTI</sequence>
<keyword evidence="2" id="KW-0689">Ribosomal protein</keyword>
<evidence type="ECO:0000313" key="5">
    <source>
        <dbReference type="EMBL" id="KAG0690133.1"/>
    </source>
</evidence>
<dbReference type="CDD" id="cd14868">
    <property type="entry name" value="uS7_Mitochondria_Fungi"/>
    <property type="match status" value="1"/>
</dbReference>
<dbReference type="InterPro" id="IPR047988">
    <property type="entry name" value="Ribosomal_uS7m_fungi"/>
</dbReference>
<dbReference type="Pfam" id="PF00177">
    <property type="entry name" value="Ribosomal_S7"/>
    <property type="match status" value="1"/>
</dbReference>
<gene>
    <name evidence="5" type="ORF">C6P40_003754</name>
</gene>
<dbReference type="Gene3D" id="1.10.455.10">
    <property type="entry name" value="Ribosomal protein S7 domain"/>
    <property type="match status" value="1"/>
</dbReference>
<dbReference type="InterPro" id="IPR023798">
    <property type="entry name" value="Ribosomal_uS7_dom"/>
</dbReference>
<evidence type="ECO:0000259" key="4">
    <source>
        <dbReference type="Pfam" id="PF00177"/>
    </source>
</evidence>
<comment type="caution">
    <text evidence="5">The sequence shown here is derived from an EMBL/GenBank/DDBJ whole genome shotgun (WGS) entry which is preliminary data.</text>
</comment>
<comment type="similarity">
    <text evidence="1">Belongs to the universal ribosomal protein uS7 family.</text>
</comment>
<dbReference type="PANTHER" id="PTHR11205">
    <property type="entry name" value="RIBOSOMAL PROTEIN S7"/>
    <property type="match status" value="1"/>
</dbReference>
<organism evidence="5 6">
    <name type="scientific">Pichia californica</name>
    <dbReference type="NCBI Taxonomy" id="460514"/>
    <lineage>
        <taxon>Eukaryota</taxon>
        <taxon>Fungi</taxon>
        <taxon>Dikarya</taxon>
        <taxon>Ascomycota</taxon>
        <taxon>Saccharomycotina</taxon>
        <taxon>Pichiomycetes</taxon>
        <taxon>Pichiales</taxon>
        <taxon>Pichiaceae</taxon>
        <taxon>Pichia</taxon>
    </lineage>
</organism>
<dbReference type="OrthoDB" id="9972728at2759"/>
<dbReference type="GO" id="GO:1990904">
    <property type="term" value="C:ribonucleoprotein complex"/>
    <property type="evidence" value="ECO:0007669"/>
    <property type="project" value="UniProtKB-KW"/>
</dbReference>
<proteinExistence type="inferred from homology"/>
<dbReference type="GO" id="GO:0005840">
    <property type="term" value="C:ribosome"/>
    <property type="evidence" value="ECO:0007669"/>
    <property type="project" value="UniProtKB-KW"/>
</dbReference>
<dbReference type="Gene3D" id="1.20.120.20">
    <property type="entry name" value="Apolipoprotein"/>
    <property type="match status" value="1"/>
</dbReference>
<feature type="domain" description="Small ribosomal subunit protein uS7" evidence="4">
    <location>
        <begin position="654"/>
        <end position="788"/>
    </location>
</feature>
<dbReference type="AlphaFoldDB" id="A0A9P6WQ76"/>
<keyword evidence="3" id="KW-0687">Ribonucleoprotein</keyword>
<evidence type="ECO:0000256" key="3">
    <source>
        <dbReference type="ARBA" id="ARBA00023274"/>
    </source>
</evidence>
<dbReference type="InterPro" id="IPR036823">
    <property type="entry name" value="Ribosomal_uS7_dom_sf"/>
</dbReference>
<dbReference type="Proteomes" id="UP000697127">
    <property type="component" value="Unassembled WGS sequence"/>
</dbReference>